<dbReference type="InterPro" id="IPR015422">
    <property type="entry name" value="PyrdxlP-dep_Trfase_small"/>
</dbReference>
<dbReference type="GO" id="GO:0016223">
    <property type="term" value="F:beta-alanine:pyruvate transaminase activity"/>
    <property type="evidence" value="ECO:0007669"/>
    <property type="project" value="UniProtKB-EC"/>
</dbReference>
<dbReference type="PANTHER" id="PTHR43094:SF1">
    <property type="entry name" value="AMINOTRANSFERASE CLASS-III"/>
    <property type="match status" value="1"/>
</dbReference>
<organism evidence="6">
    <name type="scientific">uncultured Solirubrobacteraceae bacterium</name>
    <dbReference type="NCBI Taxonomy" id="1162706"/>
    <lineage>
        <taxon>Bacteria</taxon>
        <taxon>Bacillati</taxon>
        <taxon>Actinomycetota</taxon>
        <taxon>Thermoleophilia</taxon>
        <taxon>Solirubrobacterales</taxon>
        <taxon>Solirubrobacteraceae</taxon>
        <taxon>environmental samples</taxon>
    </lineage>
</organism>
<keyword evidence="4 5" id="KW-0663">Pyridoxal phosphate</keyword>
<comment type="similarity">
    <text evidence="1 5">Belongs to the class-III pyridoxal-phosphate-dependent aminotransferase family.</text>
</comment>
<dbReference type="AlphaFoldDB" id="A0A6J4U4D7"/>
<dbReference type="Gene3D" id="3.90.1150.10">
    <property type="entry name" value="Aspartate Aminotransferase, domain 1"/>
    <property type="match status" value="1"/>
</dbReference>
<sequence length="456" mass="50088">MATPQKTTTDLQEQAKRHLWMHFSRMGSYDQGADIPVIVKGEGCHVWDEQGNRYFDGLSALFCVNIGHGRADVAMAGAKQAEELGFFTNWSYAHPRSIELATRIAGLAPGDLNRVFFTNSGSEAVETALKLARQFHKLTGNPNKTKVIARDIAYHGTTMGALAATGITALRAPFEPFMPGGCHVPNTNQYRLKPGYGPEMLADSVEERILFEGPETVAAVIMEPVQNAGGCFTPPEGYFQRIREICDQYGVLMISDEVICSWGRLGEWFGAQRYGYQPDMITTAKGITSAYAPLGAVIASDEVFAPFVEEHATFMHGLTFGGHPIACAVSLANIDVMEHEGVIDNVRENEGAFRAMLDSLRDIPVVGDVRGAGYFHAIELVKDQDTKESFDDDESEWLLREFLSGELFRGGLICRADDRGDPVIQLSPPLIAGPEHFDEIEGILRPVLEEASRRIG</sequence>
<gene>
    <name evidence="6" type="ORF">AVDCRST_MAG85-4357</name>
</gene>
<reference evidence="6" key="1">
    <citation type="submission" date="2020-02" db="EMBL/GenBank/DDBJ databases">
        <authorList>
            <person name="Meier V. D."/>
        </authorList>
    </citation>
    <scope>NUCLEOTIDE SEQUENCE</scope>
    <source>
        <strain evidence="6">AVDCRST_MAG85</strain>
    </source>
</reference>
<evidence type="ECO:0000256" key="3">
    <source>
        <dbReference type="ARBA" id="ARBA00022679"/>
    </source>
</evidence>
<proteinExistence type="inferred from homology"/>
<evidence type="ECO:0000313" key="6">
    <source>
        <dbReference type="EMBL" id="CAA9538429.1"/>
    </source>
</evidence>
<accession>A0A6J4U4D7</accession>
<keyword evidence="3 6" id="KW-0808">Transferase</keyword>
<dbReference type="FunFam" id="3.40.640.10:FF:000014">
    <property type="entry name" value="Adenosylmethionine-8-amino-7-oxononanoate aminotransferase, probable"/>
    <property type="match status" value="1"/>
</dbReference>
<protein>
    <submittedName>
        <fullName evidence="6">Omega-amino acid--pyruvate aminotransferase</fullName>
        <ecNumber evidence="6">2.6.1.18</ecNumber>
    </submittedName>
</protein>
<evidence type="ECO:0000256" key="5">
    <source>
        <dbReference type="RuleBase" id="RU003560"/>
    </source>
</evidence>
<name>A0A6J4U4D7_9ACTN</name>
<dbReference type="EMBL" id="CADCVT010000496">
    <property type="protein sequence ID" value="CAA9538429.1"/>
    <property type="molecule type" value="Genomic_DNA"/>
</dbReference>
<dbReference type="NCBIfam" id="NF005102">
    <property type="entry name" value="PRK06541.1"/>
    <property type="match status" value="1"/>
</dbReference>
<evidence type="ECO:0000256" key="4">
    <source>
        <dbReference type="ARBA" id="ARBA00022898"/>
    </source>
</evidence>
<dbReference type="InterPro" id="IPR015421">
    <property type="entry name" value="PyrdxlP-dep_Trfase_major"/>
</dbReference>
<dbReference type="GO" id="GO:0030170">
    <property type="term" value="F:pyridoxal phosphate binding"/>
    <property type="evidence" value="ECO:0007669"/>
    <property type="project" value="InterPro"/>
</dbReference>
<evidence type="ECO:0000256" key="1">
    <source>
        <dbReference type="ARBA" id="ARBA00008954"/>
    </source>
</evidence>
<dbReference type="EC" id="2.6.1.18" evidence="6"/>
<evidence type="ECO:0000256" key="2">
    <source>
        <dbReference type="ARBA" id="ARBA00022576"/>
    </source>
</evidence>
<dbReference type="CDD" id="cd00610">
    <property type="entry name" value="OAT_like"/>
    <property type="match status" value="1"/>
</dbReference>
<dbReference type="Pfam" id="PF00202">
    <property type="entry name" value="Aminotran_3"/>
    <property type="match status" value="1"/>
</dbReference>
<keyword evidence="2 6" id="KW-0032">Aminotransferase</keyword>
<dbReference type="PANTHER" id="PTHR43094">
    <property type="entry name" value="AMINOTRANSFERASE"/>
    <property type="match status" value="1"/>
</dbReference>
<dbReference type="InterPro" id="IPR015424">
    <property type="entry name" value="PyrdxlP-dep_Trfase"/>
</dbReference>
<dbReference type="Gene3D" id="3.40.640.10">
    <property type="entry name" value="Type I PLP-dependent aspartate aminotransferase-like (Major domain)"/>
    <property type="match status" value="1"/>
</dbReference>
<dbReference type="InterPro" id="IPR005814">
    <property type="entry name" value="Aminotrans_3"/>
</dbReference>
<keyword evidence="6" id="KW-0670">Pyruvate</keyword>
<dbReference type="SUPFAM" id="SSF53383">
    <property type="entry name" value="PLP-dependent transferases"/>
    <property type="match status" value="1"/>
</dbReference>